<proteinExistence type="predicted"/>
<dbReference type="GO" id="GO:0000978">
    <property type="term" value="F:RNA polymerase II cis-regulatory region sequence-specific DNA binding"/>
    <property type="evidence" value="ECO:0007669"/>
    <property type="project" value="TreeGrafter"/>
</dbReference>
<dbReference type="GO" id="GO:0005634">
    <property type="term" value="C:nucleus"/>
    <property type="evidence" value="ECO:0007669"/>
    <property type="project" value="UniProtKB-ARBA"/>
</dbReference>
<comment type="caution">
    <text evidence="7">The sequence shown here is derived from an EMBL/GenBank/DDBJ whole genome shotgun (WGS) entry which is preliminary data.</text>
</comment>
<dbReference type="OrthoDB" id="8117402at2759"/>
<organism evidence="7 8">
    <name type="scientific">Tribonema minus</name>
    <dbReference type="NCBI Taxonomy" id="303371"/>
    <lineage>
        <taxon>Eukaryota</taxon>
        <taxon>Sar</taxon>
        <taxon>Stramenopiles</taxon>
        <taxon>Ochrophyta</taxon>
        <taxon>PX clade</taxon>
        <taxon>Xanthophyceae</taxon>
        <taxon>Tribonematales</taxon>
        <taxon>Tribonemataceae</taxon>
        <taxon>Tribonema</taxon>
    </lineage>
</organism>
<dbReference type="AlphaFoldDB" id="A0A836CCP2"/>
<dbReference type="GO" id="GO:0008270">
    <property type="term" value="F:zinc ion binding"/>
    <property type="evidence" value="ECO:0007669"/>
    <property type="project" value="UniProtKB-KW"/>
</dbReference>
<accession>A0A836CCP2</accession>
<dbReference type="InterPro" id="IPR050329">
    <property type="entry name" value="GLI_C2H2-zinc-finger"/>
</dbReference>
<dbReference type="EMBL" id="JAFCMP010000401">
    <property type="protein sequence ID" value="KAG5180233.1"/>
    <property type="molecule type" value="Genomic_DNA"/>
</dbReference>
<keyword evidence="4" id="KW-0862">Zinc</keyword>
<dbReference type="PANTHER" id="PTHR19818:SF139">
    <property type="entry name" value="PAIR-RULE PROTEIN ODD-PAIRED"/>
    <property type="match status" value="1"/>
</dbReference>
<evidence type="ECO:0000313" key="7">
    <source>
        <dbReference type="EMBL" id="KAG5180233.1"/>
    </source>
</evidence>
<feature type="non-terminal residue" evidence="7">
    <location>
        <position position="74"/>
    </location>
</feature>
<keyword evidence="8" id="KW-1185">Reference proteome</keyword>
<dbReference type="Gene3D" id="3.30.160.60">
    <property type="entry name" value="Classic Zinc Finger"/>
    <property type="match status" value="2"/>
</dbReference>
<dbReference type="GO" id="GO:0045944">
    <property type="term" value="P:positive regulation of transcription by RNA polymerase II"/>
    <property type="evidence" value="ECO:0007669"/>
    <property type="project" value="UniProtKB-ARBA"/>
</dbReference>
<dbReference type="InterPro" id="IPR036236">
    <property type="entry name" value="Znf_C2H2_sf"/>
</dbReference>
<keyword evidence="3 5" id="KW-0863">Zinc-finger</keyword>
<evidence type="ECO:0000256" key="3">
    <source>
        <dbReference type="ARBA" id="ARBA00022771"/>
    </source>
</evidence>
<dbReference type="SUPFAM" id="SSF57667">
    <property type="entry name" value="beta-beta-alpha zinc fingers"/>
    <property type="match status" value="1"/>
</dbReference>
<keyword evidence="1" id="KW-0479">Metal-binding</keyword>
<dbReference type="PANTHER" id="PTHR19818">
    <property type="entry name" value="ZINC FINGER PROTEIN ZIC AND GLI"/>
    <property type="match status" value="1"/>
</dbReference>
<dbReference type="Proteomes" id="UP000664859">
    <property type="component" value="Unassembled WGS sequence"/>
</dbReference>
<reference evidence="7" key="1">
    <citation type="submission" date="2021-02" db="EMBL/GenBank/DDBJ databases">
        <title>First Annotated Genome of the Yellow-green Alga Tribonema minus.</title>
        <authorList>
            <person name="Mahan K.M."/>
        </authorList>
    </citation>
    <scope>NUCLEOTIDE SEQUENCE</scope>
    <source>
        <strain evidence="7">UTEX B ZZ1240</strain>
    </source>
</reference>
<feature type="domain" description="C2H2-type" evidence="6">
    <location>
        <begin position="54"/>
        <end position="74"/>
    </location>
</feature>
<evidence type="ECO:0000313" key="8">
    <source>
        <dbReference type="Proteomes" id="UP000664859"/>
    </source>
</evidence>
<evidence type="ECO:0000256" key="5">
    <source>
        <dbReference type="PROSITE-ProRule" id="PRU00042"/>
    </source>
</evidence>
<evidence type="ECO:0000256" key="1">
    <source>
        <dbReference type="ARBA" id="ARBA00022723"/>
    </source>
</evidence>
<name>A0A836CCP2_9STRA</name>
<sequence>MRLRLCDQWWSPRHMLTHTEIKAFACGFDLCEYRSTEKSTMVNHERTHTAARPYSCLVNDCDKTFTATSTRDRH</sequence>
<dbReference type="GO" id="GO:0000981">
    <property type="term" value="F:DNA-binding transcription factor activity, RNA polymerase II-specific"/>
    <property type="evidence" value="ECO:0007669"/>
    <property type="project" value="TreeGrafter"/>
</dbReference>
<evidence type="ECO:0000259" key="6">
    <source>
        <dbReference type="PROSITE" id="PS50157"/>
    </source>
</evidence>
<protein>
    <recommendedName>
        <fullName evidence="6">C2H2-type domain-containing protein</fullName>
    </recommendedName>
</protein>
<evidence type="ECO:0000256" key="2">
    <source>
        <dbReference type="ARBA" id="ARBA00022737"/>
    </source>
</evidence>
<keyword evidence="2" id="KW-0677">Repeat</keyword>
<feature type="domain" description="C2H2-type" evidence="6">
    <location>
        <begin position="24"/>
        <end position="53"/>
    </location>
</feature>
<gene>
    <name evidence="7" type="ORF">JKP88DRAFT_166751</name>
</gene>
<dbReference type="InterPro" id="IPR013087">
    <property type="entry name" value="Znf_C2H2_type"/>
</dbReference>
<evidence type="ECO:0000256" key="4">
    <source>
        <dbReference type="ARBA" id="ARBA00022833"/>
    </source>
</evidence>
<dbReference type="PROSITE" id="PS50157">
    <property type="entry name" value="ZINC_FINGER_C2H2_2"/>
    <property type="match status" value="2"/>
</dbReference>